<comment type="caution">
    <text evidence="3">The sequence shown here is derived from an EMBL/GenBank/DDBJ whole genome shotgun (WGS) entry which is preliminary data.</text>
</comment>
<keyword evidence="2" id="KW-1133">Transmembrane helix</keyword>
<feature type="transmembrane region" description="Helical" evidence="2">
    <location>
        <begin position="64"/>
        <end position="90"/>
    </location>
</feature>
<keyword evidence="4" id="KW-1185">Reference proteome</keyword>
<evidence type="ECO:0000313" key="3">
    <source>
        <dbReference type="EMBL" id="KAK8780161.1"/>
    </source>
</evidence>
<proteinExistence type="predicted"/>
<feature type="region of interest" description="Disordered" evidence="1">
    <location>
        <begin position="505"/>
        <end position="532"/>
    </location>
</feature>
<evidence type="ECO:0000256" key="2">
    <source>
        <dbReference type="SAM" id="Phobius"/>
    </source>
</evidence>
<sequence length="568" mass="62486">MAGAAPPAYEDEDLEDEPALQPPARPVQPRRSAASAVGPMDVDNKVMELSRMIRVQPASRQDDLWGSVVCGILLLTVTCLLVFMAGWLLFSPDPDFPFTQVIHNTFTPVLDHGESENETEGDHNETTVPFAREQGDVWNQYEPRGSVEFQSLSDDSASLFCGTKACKGMVYFLEGLFGASHDACGSLYDRVCSSWARSSDRPTEFQARYDADHAVLGAYERQLARLLTSPDVPLPGQRALYADCVSGSLLSEEDLEDITMNLVTPDGGWTPDSLAQAVIQMARIGLSPSFQVSVRAVNGTVYVAFVATDTAEQNELFVHGSEEKSADQSTESTTDSFAGLFTGEDFDNTAFLQSLERRVCHYVAKMSSHNMSCVFSLVSHESLPWANRQLRSVSAAHLAVDNATMFDDLPAYLKEVKKGIEMFSSLRLTHPLEEEQSAKCIRFIDRYIDFRLDLEELTSFYVSLQAYRARVGEAVVIPGTVLNSDSLFLLYYAFDNCRIDDVTPEANGRGRSGSVGKAASNRHGSDEGSSLRRRRVDSVAAMFGGLLLDKCQTVPDLSGCEVEGEERL</sequence>
<keyword evidence="2" id="KW-0472">Membrane</keyword>
<feature type="region of interest" description="Disordered" evidence="1">
    <location>
        <begin position="1"/>
        <end position="39"/>
    </location>
</feature>
<reference evidence="3 4" key="1">
    <citation type="journal article" date="2023" name="Arcadia Sci">
        <title>De novo assembly of a long-read Amblyomma americanum tick genome.</title>
        <authorList>
            <person name="Chou S."/>
            <person name="Poskanzer K.E."/>
            <person name="Rollins M."/>
            <person name="Thuy-Boun P.S."/>
        </authorList>
    </citation>
    <scope>NUCLEOTIDE SEQUENCE [LARGE SCALE GENOMIC DNA]</scope>
    <source>
        <strain evidence="3">F_SG_1</strain>
        <tissue evidence="3">Salivary glands</tissue>
    </source>
</reference>
<evidence type="ECO:0000256" key="1">
    <source>
        <dbReference type="SAM" id="MobiDB-lite"/>
    </source>
</evidence>
<dbReference type="AlphaFoldDB" id="A0AAQ4EZM8"/>
<name>A0AAQ4EZM8_AMBAM</name>
<keyword evidence="2" id="KW-0812">Transmembrane</keyword>
<protein>
    <submittedName>
        <fullName evidence="3">Uncharacterized protein</fullName>
    </submittedName>
</protein>
<feature type="compositionally biased region" description="Acidic residues" evidence="1">
    <location>
        <begin position="9"/>
        <end position="18"/>
    </location>
</feature>
<gene>
    <name evidence="3" type="ORF">V5799_018502</name>
</gene>
<evidence type="ECO:0000313" key="4">
    <source>
        <dbReference type="Proteomes" id="UP001321473"/>
    </source>
</evidence>
<organism evidence="3 4">
    <name type="scientific">Amblyomma americanum</name>
    <name type="common">Lone star tick</name>
    <dbReference type="NCBI Taxonomy" id="6943"/>
    <lineage>
        <taxon>Eukaryota</taxon>
        <taxon>Metazoa</taxon>
        <taxon>Ecdysozoa</taxon>
        <taxon>Arthropoda</taxon>
        <taxon>Chelicerata</taxon>
        <taxon>Arachnida</taxon>
        <taxon>Acari</taxon>
        <taxon>Parasitiformes</taxon>
        <taxon>Ixodida</taxon>
        <taxon>Ixodoidea</taxon>
        <taxon>Ixodidae</taxon>
        <taxon>Amblyomminae</taxon>
        <taxon>Amblyomma</taxon>
    </lineage>
</organism>
<accession>A0AAQ4EZM8</accession>
<dbReference type="EMBL" id="JARKHS020009141">
    <property type="protein sequence ID" value="KAK8780161.1"/>
    <property type="molecule type" value="Genomic_DNA"/>
</dbReference>
<dbReference type="Proteomes" id="UP001321473">
    <property type="component" value="Unassembled WGS sequence"/>
</dbReference>